<accession>A0A2P1P8E7</accession>
<feature type="coiled-coil region" evidence="1">
    <location>
        <begin position="47"/>
        <end position="74"/>
    </location>
</feature>
<gene>
    <name evidence="2" type="ORF">phytr_6070</name>
</gene>
<dbReference type="AlphaFoldDB" id="A0A2P1P8E7"/>
<protein>
    <submittedName>
        <fullName evidence="2">Uncharacterized protein</fullName>
    </submittedName>
</protein>
<dbReference type="KEGG" id="ptc:phytr_6070"/>
<keyword evidence="1" id="KW-0175">Coiled coil</keyword>
<sequence>MKKLVTGTEVRKEEHPITAEYKGKLSDEILNKCLEFDTFYFSLNQGFDNVNEKRSELKHKAEELTSLVNDSNKELFLSYLEDLILRSSNYEFLIPYYMCNELRDNIDSSIVIHHDCHHFGLLGTVDDILAAA</sequence>
<evidence type="ECO:0000313" key="3">
    <source>
        <dbReference type="Proteomes" id="UP000241762"/>
    </source>
</evidence>
<evidence type="ECO:0000256" key="1">
    <source>
        <dbReference type="SAM" id="Coils"/>
    </source>
</evidence>
<evidence type="ECO:0000313" key="2">
    <source>
        <dbReference type="EMBL" id="AVP87548.1"/>
    </source>
</evidence>
<name>A0A2P1P8E7_9RICK</name>
<organism evidence="2 3">
    <name type="scientific">Candidatus Phycorickettsia trachydisci</name>
    <dbReference type="NCBI Taxonomy" id="2115978"/>
    <lineage>
        <taxon>Bacteria</taxon>
        <taxon>Pseudomonadati</taxon>
        <taxon>Pseudomonadota</taxon>
        <taxon>Alphaproteobacteria</taxon>
        <taxon>Rickettsiales</taxon>
        <taxon>Rickettsiaceae</taxon>
        <taxon>Candidatus Phycorickettsia</taxon>
    </lineage>
</organism>
<dbReference type="EMBL" id="CP027845">
    <property type="protein sequence ID" value="AVP87548.1"/>
    <property type="molecule type" value="Genomic_DNA"/>
</dbReference>
<dbReference type="Proteomes" id="UP000241762">
    <property type="component" value="Chromosome"/>
</dbReference>
<proteinExistence type="predicted"/>
<dbReference type="RefSeq" id="WP_106874407.1">
    <property type="nucleotide sequence ID" value="NZ_CP027845.1"/>
</dbReference>
<reference evidence="2 3" key="1">
    <citation type="submission" date="2018-03" db="EMBL/GenBank/DDBJ databases">
        <title>A gene transfer event suggests a long-term partnership between eustigmatophyte algae and a novel lineage of endosymbiotic bacteria.</title>
        <authorList>
            <person name="Yurchenko T."/>
            <person name="Sevcikova T."/>
            <person name="Pribyl P."/>
            <person name="El Karkouri K."/>
            <person name="Klimes V."/>
            <person name="Amaral R."/>
            <person name="Zbrankova V."/>
            <person name="Kim E."/>
            <person name="Raoult D."/>
            <person name="Santos L.M.A."/>
            <person name="Elias M."/>
        </authorList>
    </citation>
    <scope>NUCLEOTIDE SEQUENCE [LARGE SCALE GENOMIC DNA]</scope>
    <source>
        <strain evidence="2">CCALA 838</strain>
    </source>
</reference>
<keyword evidence="3" id="KW-1185">Reference proteome</keyword>